<organism evidence="2 3">
    <name type="scientific">Mucilaginibacter myungsuensis</name>
    <dbReference type="NCBI Taxonomy" id="649104"/>
    <lineage>
        <taxon>Bacteria</taxon>
        <taxon>Pseudomonadati</taxon>
        <taxon>Bacteroidota</taxon>
        <taxon>Sphingobacteriia</taxon>
        <taxon>Sphingobacteriales</taxon>
        <taxon>Sphingobacteriaceae</taxon>
        <taxon>Mucilaginibacter</taxon>
    </lineage>
</organism>
<feature type="transmembrane region" description="Helical" evidence="1">
    <location>
        <begin position="6"/>
        <end position="29"/>
    </location>
</feature>
<feature type="transmembrane region" description="Helical" evidence="1">
    <location>
        <begin position="41"/>
        <end position="61"/>
    </location>
</feature>
<comment type="caution">
    <text evidence="2">The sequence shown here is derived from an EMBL/GenBank/DDBJ whole genome shotgun (WGS) entry which is preliminary data.</text>
</comment>
<reference evidence="2" key="1">
    <citation type="submission" date="2020-10" db="EMBL/GenBank/DDBJ databases">
        <title>Mucilaginibacter mali sp. nov., isolated from rhizosphere soil of apple orchard.</title>
        <authorList>
            <person name="Lee J.-S."/>
            <person name="Kim H.S."/>
            <person name="Kim J.-S."/>
        </authorList>
    </citation>
    <scope>NUCLEOTIDE SEQUENCE</scope>
    <source>
        <strain evidence="2">KCTC 22746</strain>
    </source>
</reference>
<keyword evidence="1" id="KW-0472">Membrane</keyword>
<evidence type="ECO:0000256" key="1">
    <source>
        <dbReference type="SAM" id="Phobius"/>
    </source>
</evidence>
<sequence length="113" mass="12049">MLFIIVLILTLIAGFVAPWWVAAIIAFVAAYFTGRRPGTSFVAGFFAVLITWVVLILVKTIPNDHVLASRIAVLLHLPGWTMLLIVTAIMGGIVGGMSAMSGVLVKQAVKGDK</sequence>
<feature type="transmembrane region" description="Helical" evidence="1">
    <location>
        <begin position="81"/>
        <end position="105"/>
    </location>
</feature>
<protein>
    <submittedName>
        <fullName evidence="2">Uncharacterized protein</fullName>
    </submittedName>
</protein>
<name>A0A929PV70_9SPHI</name>
<dbReference type="AlphaFoldDB" id="A0A929PV70"/>
<dbReference type="RefSeq" id="WP_194109890.1">
    <property type="nucleotide sequence ID" value="NZ_JADFFL010000001.1"/>
</dbReference>
<dbReference type="Proteomes" id="UP000622475">
    <property type="component" value="Unassembled WGS sequence"/>
</dbReference>
<keyword evidence="1" id="KW-1133">Transmembrane helix</keyword>
<proteinExistence type="predicted"/>
<accession>A0A929PV70</accession>
<dbReference type="EMBL" id="JADFFL010000001">
    <property type="protein sequence ID" value="MBE9660696.1"/>
    <property type="molecule type" value="Genomic_DNA"/>
</dbReference>
<evidence type="ECO:0000313" key="2">
    <source>
        <dbReference type="EMBL" id="MBE9660696.1"/>
    </source>
</evidence>
<keyword evidence="3" id="KW-1185">Reference proteome</keyword>
<keyword evidence="1" id="KW-0812">Transmembrane</keyword>
<gene>
    <name evidence="2" type="ORF">IRJ16_02270</name>
</gene>
<evidence type="ECO:0000313" key="3">
    <source>
        <dbReference type="Proteomes" id="UP000622475"/>
    </source>
</evidence>